<gene>
    <name evidence="2" type="ORF">PFCIRM138_03880</name>
</gene>
<accession>A0A068VRL3</accession>
<protein>
    <submittedName>
        <fullName evidence="2">Uncharacterized protein</fullName>
    </submittedName>
</protein>
<proteinExistence type="predicted"/>
<dbReference type="AlphaFoldDB" id="A0A068VRL3"/>
<dbReference type="EMBL" id="LM676388">
    <property type="protein sequence ID" value="CEP26072.1"/>
    <property type="molecule type" value="Genomic_DNA"/>
</dbReference>
<sequence>MSPSSSNSHDLEPTVSDQSLSVARRLMRGQGRASMLAYRMDPAQSVQSMAHGVDAKGRFLVSWIGNACCPVPESAEVNPVRTGGQPEPVPVRLEILRQSPDPMTRIAAASLHLLGSLYVLSDDERIDLLAERALPTMVGDVAGMRGAHVGVLVSDRVLLHDCYGVTPLSFDALVGESADAAPVFPTMADDLEAFECVACLAEPTLRRVCDSVMCGLLRGRVHSTKAVVNPCPAVADKVFCVDVDQTGILFMRVLNGRATSVVADFSRNVHSLEGLDAEVSALVESSTLVDDYRV</sequence>
<dbReference type="RefSeq" id="WP_129931216.1">
    <property type="nucleotide sequence ID" value="NZ_HG975475.1"/>
</dbReference>
<reference evidence="2" key="1">
    <citation type="submission" date="2014-08" db="EMBL/GenBank/DDBJ databases">
        <authorList>
            <person name="Falentin Helene"/>
        </authorList>
    </citation>
    <scope>NUCLEOTIDE SEQUENCE</scope>
</reference>
<name>A0A068VRL3_PROFF</name>
<evidence type="ECO:0000313" key="2">
    <source>
        <dbReference type="EMBL" id="CEP26072.1"/>
    </source>
</evidence>
<dbReference type="GeneID" id="61221108"/>
<evidence type="ECO:0000256" key="1">
    <source>
        <dbReference type="SAM" id="MobiDB-lite"/>
    </source>
</evidence>
<organism evidence="2">
    <name type="scientific">Propionibacterium freudenreichii subsp. freudenreichii</name>
    <dbReference type="NCBI Taxonomy" id="66712"/>
    <lineage>
        <taxon>Bacteria</taxon>
        <taxon>Bacillati</taxon>
        <taxon>Actinomycetota</taxon>
        <taxon>Actinomycetes</taxon>
        <taxon>Propionibacteriales</taxon>
        <taxon>Propionibacteriaceae</taxon>
        <taxon>Propionibacterium</taxon>
    </lineage>
</organism>
<feature type="region of interest" description="Disordered" evidence="1">
    <location>
        <begin position="1"/>
        <end position="20"/>
    </location>
</feature>